<dbReference type="Pfam" id="PF03459">
    <property type="entry name" value="TOBE"/>
    <property type="match status" value="1"/>
</dbReference>
<dbReference type="InterPro" id="IPR027417">
    <property type="entry name" value="P-loop_NTPase"/>
</dbReference>
<dbReference type="GO" id="GO:0016887">
    <property type="term" value="F:ATP hydrolysis activity"/>
    <property type="evidence" value="ECO:0007669"/>
    <property type="project" value="InterPro"/>
</dbReference>
<dbReference type="EMBL" id="LICA01000311">
    <property type="protein sequence ID" value="KRO92686.1"/>
    <property type="molecule type" value="Genomic_DNA"/>
</dbReference>
<evidence type="ECO:0000256" key="3">
    <source>
        <dbReference type="ARBA" id="ARBA00022505"/>
    </source>
</evidence>
<keyword evidence="4" id="KW-0997">Cell inner membrane</keyword>
<dbReference type="PROSITE" id="PS51866">
    <property type="entry name" value="MOP"/>
    <property type="match status" value="1"/>
</dbReference>
<dbReference type="SMART" id="SM00382">
    <property type="entry name" value="AAA"/>
    <property type="match status" value="1"/>
</dbReference>
<keyword evidence="5" id="KW-0547">Nucleotide-binding</keyword>
<proteinExistence type="predicted"/>
<dbReference type="InterPro" id="IPR011868">
    <property type="entry name" value="ModC_ABC_ATP-bd"/>
</dbReference>
<keyword evidence="1" id="KW-0813">Transport</keyword>
<keyword evidence="2" id="KW-1003">Cell membrane</keyword>
<dbReference type="GO" id="GO:0005524">
    <property type="term" value="F:ATP binding"/>
    <property type="evidence" value="ECO:0007669"/>
    <property type="project" value="UniProtKB-KW"/>
</dbReference>
<dbReference type="InterPro" id="IPR017871">
    <property type="entry name" value="ABC_transporter-like_CS"/>
</dbReference>
<evidence type="ECO:0000256" key="6">
    <source>
        <dbReference type="ARBA" id="ARBA00022840"/>
    </source>
</evidence>
<dbReference type="InterPro" id="IPR003439">
    <property type="entry name" value="ABC_transporter-like_ATP-bd"/>
</dbReference>
<dbReference type="InterPro" id="IPR008995">
    <property type="entry name" value="Mo/tungstate-bd_C_term_dom"/>
</dbReference>
<dbReference type="InterPro" id="IPR004606">
    <property type="entry name" value="Mop_domain"/>
</dbReference>
<dbReference type="PANTHER" id="PTHR43514:SF10">
    <property type="entry name" value="MOLYBDENUM IMPORT ATP-BINDING PROTEIN MODC 2"/>
    <property type="match status" value="1"/>
</dbReference>
<evidence type="ECO:0000259" key="10">
    <source>
        <dbReference type="PROSITE" id="PS50893"/>
    </source>
</evidence>
<dbReference type="PANTHER" id="PTHR43514">
    <property type="entry name" value="ABC TRANSPORTER I FAMILY MEMBER 10"/>
    <property type="match status" value="1"/>
</dbReference>
<evidence type="ECO:0000313" key="12">
    <source>
        <dbReference type="EMBL" id="KRO92686.1"/>
    </source>
</evidence>
<reference evidence="12 13" key="1">
    <citation type="submission" date="2015-10" db="EMBL/GenBank/DDBJ databases">
        <title>Metagenome-Assembled Genomes uncover a global brackish microbiome.</title>
        <authorList>
            <person name="Hugerth L.W."/>
            <person name="Larsson J."/>
            <person name="Alneberg J."/>
            <person name="Lindh M.V."/>
            <person name="Legrand C."/>
            <person name="Pinhassi J."/>
            <person name="Andersson A.F."/>
        </authorList>
    </citation>
    <scope>NUCLEOTIDE SEQUENCE [LARGE SCALE GENOMIC DNA]</scope>
    <source>
        <strain evidence="12">BACL26 MAG-121220-bin70</strain>
    </source>
</reference>
<protein>
    <submittedName>
        <fullName evidence="12">Molybdenum ABC transporter ATP-binding protein</fullName>
    </submittedName>
</protein>
<dbReference type="SUPFAM" id="SSF50331">
    <property type="entry name" value="MOP-like"/>
    <property type="match status" value="1"/>
</dbReference>
<feature type="domain" description="ABC transporter" evidence="10">
    <location>
        <begin position="1"/>
        <end position="217"/>
    </location>
</feature>
<evidence type="ECO:0000256" key="8">
    <source>
        <dbReference type="ARBA" id="ARBA00023136"/>
    </source>
</evidence>
<comment type="caution">
    <text evidence="12">The sequence shown here is derived from an EMBL/GenBank/DDBJ whole genome shotgun (WGS) entry which is preliminary data.</text>
</comment>
<evidence type="ECO:0000256" key="7">
    <source>
        <dbReference type="ARBA" id="ARBA00022967"/>
    </source>
</evidence>
<keyword evidence="7" id="KW-1278">Translocase</keyword>
<dbReference type="SUPFAM" id="SSF52540">
    <property type="entry name" value="P-loop containing nucleoside triphosphate hydrolases"/>
    <property type="match status" value="1"/>
</dbReference>
<dbReference type="InterPro" id="IPR050334">
    <property type="entry name" value="Molybdenum_import_ModC"/>
</dbReference>
<dbReference type="AlphaFoldDB" id="A0A0R2U0T0"/>
<gene>
    <name evidence="12" type="ORF">ABS24_04960</name>
</gene>
<organism evidence="12 13">
    <name type="scientific">SAR92 bacterium BACL26 MAG-121220-bin70</name>
    <dbReference type="NCBI Taxonomy" id="1655626"/>
    <lineage>
        <taxon>Bacteria</taxon>
        <taxon>Pseudomonadati</taxon>
        <taxon>Pseudomonadota</taxon>
        <taxon>Gammaproteobacteria</taxon>
        <taxon>Cellvibrionales</taxon>
        <taxon>Porticoccaceae</taxon>
        <taxon>SAR92 clade</taxon>
    </lineage>
</organism>
<evidence type="ECO:0000256" key="1">
    <source>
        <dbReference type="ARBA" id="ARBA00022448"/>
    </source>
</evidence>
<accession>A0A0R2U0T0</accession>
<feature type="non-terminal residue" evidence="12">
    <location>
        <position position="1"/>
    </location>
</feature>
<evidence type="ECO:0000313" key="13">
    <source>
        <dbReference type="Proteomes" id="UP000051213"/>
    </source>
</evidence>
<dbReference type="NCBIfam" id="TIGR02142">
    <property type="entry name" value="modC_ABC"/>
    <property type="match status" value="1"/>
</dbReference>
<keyword evidence="3 9" id="KW-0500">Molybdenum</keyword>
<dbReference type="PROSITE" id="PS00211">
    <property type="entry name" value="ABC_TRANSPORTER_1"/>
    <property type="match status" value="1"/>
</dbReference>
<dbReference type="InterPro" id="IPR005116">
    <property type="entry name" value="Transp-assoc_OB_typ1"/>
</dbReference>
<dbReference type="Gene3D" id="3.40.50.300">
    <property type="entry name" value="P-loop containing nucleotide triphosphate hydrolases"/>
    <property type="match status" value="1"/>
</dbReference>
<dbReference type="GO" id="GO:0140359">
    <property type="term" value="F:ABC-type transporter activity"/>
    <property type="evidence" value="ECO:0007669"/>
    <property type="project" value="InterPro"/>
</dbReference>
<feature type="domain" description="Mop" evidence="11">
    <location>
        <begin position="276"/>
        <end position="340"/>
    </location>
</feature>
<name>A0A0R2U0T0_9GAMM</name>
<dbReference type="Gene3D" id="2.40.50.100">
    <property type="match status" value="1"/>
</dbReference>
<dbReference type="GO" id="GO:0016020">
    <property type="term" value="C:membrane"/>
    <property type="evidence" value="ECO:0007669"/>
    <property type="project" value="InterPro"/>
</dbReference>
<dbReference type="PROSITE" id="PS50893">
    <property type="entry name" value="ABC_TRANSPORTER_2"/>
    <property type="match status" value="1"/>
</dbReference>
<dbReference type="GO" id="GO:0015098">
    <property type="term" value="F:molybdate ion transmembrane transporter activity"/>
    <property type="evidence" value="ECO:0007669"/>
    <property type="project" value="InterPro"/>
</dbReference>
<keyword evidence="6 12" id="KW-0067">ATP-binding</keyword>
<evidence type="ECO:0000256" key="2">
    <source>
        <dbReference type="ARBA" id="ARBA00022475"/>
    </source>
</evidence>
<dbReference type="Pfam" id="PF00005">
    <property type="entry name" value="ABC_tran"/>
    <property type="match status" value="1"/>
</dbReference>
<evidence type="ECO:0000256" key="5">
    <source>
        <dbReference type="ARBA" id="ARBA00022741"/>
    </source>
</evidence>
<evidence type="ECO:0000256" key="9">
    <source>
        <dbReference type="PROSITE-ProRule" id="PRU01213"/>
    </source>
</evidence>
<sequence>LNIDTVIPETGVTAIFGPSGSGKTTLLRAIAGLEHADNGYLKVGDTLWQGNGVFLPTHQRKIGYVFQEPSLFSHLTVQGNINYGVARAKDESSAAVLQQAIDLLGIEHLLKRMPWQLSGGEQQRVAIARALAANPSMLLLDEPLAALGDDQKADILPYLESVYQQLDIPVLYVSHSRNEVARLADHMLLLDNGEITASGKMSEIFTSLDLPMAHQSRAESIIKASVSHYDEEFGLASVAFLGGQFSVVAEPLIVGSKVRLQVLARDVSITLEPQQNTSILNIIPVTIDAIVKESKSQMTVRLIADETALLSRITCKSAYNLNLKEGDKVYAQVKTAALLT</sequence>
<dbReference type="Proteomes" id="UP000051213">
    <property type="component" value="Unassembled WGS sequence"/>
</dbReference>
<evidence type="ECO:0000259" key="11">
    <source>
        <dbReference type="PROSITE" id="PS51866"/>
    </source>
</evidence>
<keyword evidence="8" id="KW-0472">Membrane</keyword>
<dbReference type="InterPro" id="IPR003593">
    <property type="entry name" value="AAA+_ATPase"/>
</dbReference>
<evidence type="ECO:0000256" key="4">
    <source>
        <dbReference type="ARBA" id="ARBA00022519"/>
    </source>
</evidence>